<keyword evidence="3" id="KW-1133">Transmembrane helix</keyword>
<gene>
    <name evidence="5" type="ORF">ACETWP_00835</name>
</gene>
<dbReference type="Pfam" id="PF03816">
    <property type="entry name" value="LytR_cpsA_psr"/>
    <property type="match status" value="1"/>
</dbReference>
<feature type="region of interest" description="Disordered" evidence="2">
    <location>
        <begin position="343"/>
        <end position="390"/>
    </location>
</feature>
<proteinExistence type="inferred from homology"/>
<keyword evidence="3" id="KW-0812">Transmembrane</keyword>
<feature type="region of interest" description="Disordered" evidence="2">
    <location>
        <begin position="86"/>
        <end position="105"/>
    </location>
</feature>
<keyword evidence="3" id="KW-0472">Membrane</keyword>
<feature type="compositionally biased region" description="Basic and acidic residues" evidence="2">
    <location>
        <begin position="88"/>
        <end position="105"/>
    </location>
</feature>
<feature type="domain" description="Cell envelope-related transcriptional attenuator" evidence="4">
    <location>
        <begin position="105"/>
        <end position="249"/>
    </location>
</feature>
<sequence length="390" mass="41155">MPRPDTATTYVPRRQTAPKRRWARTALIAGLCVVLVAAVVAGGYIANLAALYNDRSTTIAGVFPADEGRPAKPVDDGSRNILLLGSDSRGEGLDTAENKGESGERSDTMMLVHIPEDRQNIYVMSIVRDLWVEIPGHGERKINAALNLGGYPLVVGTVEQLLDTQIDNVVSIDFEGFGALTESLGGVTVDNPVAFCSGQAAPSCFDVGPVNLNGTAALRYVRERKAFAEGDFQRVQNQQRFVKAVLNRFLTPETLGNPARLQQVIADFSQYVSVDETLDAGTAAGLALQLSGIRGDDVEMFTLPTGPAGTGPGGASIITRDEEALRALRLALKDDSLRDFLANEDHGSNAFGGSITDDEAAGEPADESTAGESTTDPGAAPAVSPRGAGE</sequence>
<feature type="compositionally biased region" description="Acidic residues" evidence="2">
    <location>
        <begin position="356"/>
        <end position="366"/>
    </location>
</feature>
<organism evidence="5 6">
    <name type="scientific">Arthrobacter halodurans</name>
    <dbReference type="NCBI Taxonomy" id="516699"/>
    <lineage>
        <taxon>Bacteria</taxon>
        <taxon>Bacillati</taxon>
        <taxon>Actinomycetota</taxon>
        <taxon>Actinomycetes</taxon>
        <taxon>Micrococcales</taxon>
        <taxon>Micrococcaceae</taxon>
        <taxon>Arthrobacter</taxon>
    </lineage>
</organism>
<feature type="transmembrane region" description="Helical" evidence="3">
    <location>
        <begin position="22"/>
        <end position="46"/>
    </location>
</feature>
<evidence type="ECO:0000313" key="5">
    <source>
        <dbReference type="EMBL" id="MFB0833123.1"/>
    </source>
</evidence>
<evidence type="ECO:0000256" key="2">
    <source>
        <dbReference type="SAM" id="MobiDB-lite"/>
    </source>
</evidence>
<dbReference type="Gene3D" id="3.40.630.190">
    <property type="entry name" value="LCP protein"/>
    <property type="match status" value="1"/>
</dbReference>
<protein>
    <submittedName>
        <fullName evidence="5">LCP family protein</fullName>
    </submittedName>
</protein>
<evidence type="ECO:0000256" key="1">
    <source>
        <dbReference type="ARBA" id="ARBA00006068"/>
    </source>
</evidence>
<evidence type="ECO:0000256" key="3">
    <source>
        <dbReference type="SAM" id="Phobius"/>
    </source>
</evidence>
<dbReference type="PANTHER" id="PTHR33392">
    <property type="entry name" value="POLYISOPRENYL-TEICHOIC ACID--PEPTIDOGLYCAN TEICHOIC ACID TRANSFERASE TAGU"/>
    <property type="match status" value="1"/>
</dbReference>
<dbReference type="PANTHER" id="PTHR33392:SF6">
    <property type="entry name" value="POLYISOPRENYL-TEICHOIC ACID--PEPTIDOGLYCAN TEICHOIC ACID TRANSFERASE TAGU"/>
    <property type="match status" value="1"/>
</dbReference>
<dbReference type="InterPro" id="IPR004474">
    <property type="entry name" value="LytR_CpsA_psr"/>
</dbReference>
<reference evidence="5 6" key="1">
    <citation type="submission" date="2024-09" db="EMBL/GenBank/DDBJ databases">
        <authorList>
            <person name="Salinas-Garcia M.A."/>
            <person name="Prieme A."/>
        </authorList>
    </citation>
    <scope>NUCLEOTIDE SEQUENCE [LARGE SCALE GENOMIC DNA]</scope>
    <source>
        <strain evidence="5 6">DSM 21081</strain>
    </source>
</reference>
<evidence type="ECO:0000259" key="4">
    <source>
        <dbReference type="Pfam" id="PF03816"/>
    </source>
</evidence>
<name>A0ABV4ULY5_9MICC</name>
<dbReference type="EMBL" id="JBHDLJ010000001">
    <property type="protein sequence ID" value="MFB0833123.1"/>
    <property type="molecule type" value="Genomic_DNA"/>
</dbReference>
<dbReference type="InterPro" id="IPR050922">
    <property type="entry name" value="LytR/CpsA/Psr_CW_biosynth"/>
</dbReference>
<comment type="similarity">
    <text evidence="1">Belongs to the LytR/CpsA/Psr (LCP) family.</text>
</comment>
<keyword evidence="6" id="KW-1185">Reference proteome</keyword>
<dbReference type="NCBIfam" id="TIGR00350">
    <property type="entry name" value="lytR_cpsA_psr"/>
    <property type="match status" value="1"/>
</dbReference>
<comment type="caution">
    <text evidence="5">The sequence shown here is derived from an EMBL/GenBank/DDBJ whole genome shotgun (WGS) entry which is preliminary data.</text>
</comment>
<dbReference type="Proteomes" id="UP001575652">
    <property type="component" value="Unassembled WGS sequence"/>
</dbReference>
<accession>A0ABV4ULY5</accession>
<evidence type="ECO:0000313" key="6">
    <source>
        <dbReference type="Proteomes" id="UP001575652"/>
    </source>
</evidence>
<dbReference type="RefSeq" id="WP_373970291.1">
    <property type="nucleotide sequence ID" value="NZ_JBHDLJ010000001.1"/>
</dbReference>